<dbReference type="PANTHER" id="PTHR32208:SF62">
    <property type="entry name" value="OXIDASE, PUTATIVE, EXPRESSED-RELATED"/>
    <property type="match status" value="1"/>
</dbReference>
<comment type="caution">
    <text evidence="2">The sequence shown here is derived from an EMBL/GenBank/DDBJ whole genome shotgun (WGS) entry which is preliminary data.</text>
</comment>
<dbReference type="Proteomes" id="UP001293254">
    <property type="component" value="Unassembled WGS sequence"/>
</dbReference>
<sequence>MQTGGSNGGDRNVKVYKPFGDNFCDCQEFDSVLKQKRWYATNDISPDSTHIIVGSRGQLSCEFCPKKAGADQSYNLPFLSQTNDQRIDNNLYQFVFLIVDGNLFIFANNRAILFDYANVMVVKNYPAVPSGDEELS</sequence>
<accession>A0AAE2CNZ6</accession>
<dbReference type="Pfam" id="PF07250">
    <property type="entry name" value="Glyoxal_oxid_N"/>
    <property type="match status" value="1"/>
</dbReference>
<reference evidence="2" key="1">
    <citation type="submission" date="2020-06" db="EMBL/GenBank/DDBJ databases">
        <authorList>
            <person name="Li T."/>
            <person name="Hu X."/>
            <person name="Zhang T."/>
            <person name="Song X."/>
            <person name="Zhang H."/>
            <person name="Dai N."/>
            <person name="Sheng W."/>
            <person name="Hou X."/>
            <person name="Wei L."/>
        </authorList>
    </citation>
    <scope>NUCLEOTIDE SEQUENCE</scope>
    <source>
        <strain evidence="2">3651</strain>
        <tissue evidence="2">Leaf</tissue>
    </source>
</reference>
<evidence type="ECO:0000313" key="2">
    <source>
        <dbReference type="EMBL" id="KAK4428869.1"/>
    </source>
</evidence>
<dbReference type="InterPro" id="IPR009880">
    <property type="entry name" value="Glyoxal_oxidase_N"/>
</dbReference>
<gene>
    <name evidence="2" type="ORF">Salat_1186800</name>
</gene>
<dbReference type="PANTHER" id="PTHR32208">
    <property type="entry name" value="SECRETED PROTEIN-RELATED"/>
    <property type="match status" value="1"/>
</dbReference>
<evidence type="ECO:0000259" key="1">
    <source>
        <dbReference type="Pfam" id="PF07250"/>
    </source>
</evidence>
<feature type="domain" description="Glyoxal oxidase N-terminal" evidence="1">
    <location>
        <begin position="1"/>
        <end position="131"/>
    </location>
</feature>
<reference evidence="2" key="2">
    <citation type="journal article" date="2024" name="Plant">
        <title>Genomic evolution and insights into agronomic trait innovations of Sesamum species.</title>
        <authorList>
            <person name="Miao H."/>
            <person name="Wang L."/>
            <person name="Qu L."/>
            <person name="Liu H."/>
            <person name="Sun Y."/>
            <person name="Le M."/>
            <person name="Wang Q."/>
            <person name="Wei S."/>
            <person name="Zheng Y."/>
            <person name="Lin W."/>
            <person name="Duan Y."/>
            <person name="Cao H."/>
            <person name="Xiong S."/>
            <person name="Wang X."/>
            <person name="Wei L."/>
            <person name="Li C."/>
            <person name="Ma Q."/>
            <person name="Ju M."/>
            <person name="Zhao R."/>
            <person name="Li G."/>
            <person name="Mu C."/>
            <person name="Tian Q."/>
            <person name="Mei H."/>
            <person name="Zhang T."/>
            <person name="Gao T."/>
            <person name="Zhang H."/>
        </authorList>
    </citation>
    <scope>NUCLEOTIDE SEQUENCE</scope>
    <source>
        <tissue evidence="2">Leaf</tissue>
    </source>
</reference>
<dbReference type="Gene3D" id="2.130.10.80">
    <property type="entry name" value="Galactose oxidase/kelch, beta-propeller"/>
    <property type="match status" value="1"/>
</dbReference>
<dbReference type="EMBL" id="JACGWO010000004">
    <property type="protein sequence ID" value="KAK4428869.1"/>
    <property type="molecule type" value="Genomic_DNA"/>
</dbReference>
<evidence type="ECO:0000313" key="3">
    <source>
        <dbReference type="Proteomes" id="UP001293254"/>
    </source>
</evidence>
<proteinExistence type="predicted"/>
<keyword evidence="3" id="KW-1185">Reference proteome</keyword>
<organism evidence="2 3">
    <name type="scientific">Sesamum alatum</name>
    <dbReference type="NCBI Taxonomy" id="300844"/>
    <lineage>
        <taxon>Eukaryota</taxon>
        <taxon>Viridiplantae</taxon>
        <taxon>Streptophyta</taxon>
        <taxon>Embryophyta</taxon>
        <taxon>Tracheophyta</taxon>
        <taxon>Spermatophyta</taxon>
        <taxon>Magnoliopsida</taxon>
        <taxon>eudicotyledons</taxon>
        <taxon>Gunneridae</taxon>
        <taxon>Pentapetalae</taxon>
        <taxon>asterids</taxon>
        <taxon>lamiids</taxon>
        <taxon>Lamiales</taxon>
        <taxon>Pedaliaceae</taxon>
        <taxon>Sesamum</taxon>
    </lineage>
</organism>
<protein>
    <submittedName>
        <fullName evidence="2">Aldehyde oxidase GLOX</fullName>
    </submittedName>
</protein>
<name>A0AAE2CNZ6_9LAMI</name>
<dbReference type="InterPro" id="IPR037293">
    <property type="entry name" value="Gal_Oxidase_central_sf"/>
</dbReference>
<dbReference type="AlphaFoldDB" id="A0AAE2CNZ6"/>